<dbReference type="EMBL" id="CDGJ01000078">
    <property type="protein sequence ID" value="CEJ08291.1"/>
    <property type="molecule type" value="Genomic_DNA"/>
</dbReference>
<dbReference type="RefSeq" id="WP_240985334.1">
    <property type="nucleotide sequence ID" value="NZ_CDGJ01000078.1"/>
</dbReference>
<keyword evidence="3" id="KW-1185">Reference proteome</keyword>
<dbReference type="Pfam" id="PF02566">
    <property type="entry name" value="OsmC"/>
    <property type="match status" value="1"/>
</dbReference>
<evidence type="ECO:0000313" key="3">
    <source>
        <dbReference type="Proteomes" id="UP001071230"/>
    </source>
</evidence>
<dbReference type="Proteomes" id="UP001071230">
    <property type="component" value="Unassembled WGS sequence"/>
</dbReference>
<dbReference type="InterPro" id="IPR036102">
    <property type="entry name" value="OsmC/Ohrsf"/>
</dbReference>
<dbReference type="Gene3D" id="3.30.300.20">
    <property type="match status" value="1"/>
</dbReference>
<dbReference type="PANTHER" id="PTHR34352:SF1">
    <property type="entry name" value="PROTEIN YHFA"/>
    <property type="match status" value="1"/>
</dbReference>
<dbReference type="InterPro" id="IPR003718">
    <property type="entry name" value="OsmC/Ohr_fam"/>
</dbReference>
<dbReference type="SUPFAM" id="SSF82784">
    <property type="entry name" value="OsmC-like"/>
    <property type="match status" value="1"/>
</dbReference>
<evidence type="ECO:0000313" key="2">
    <source>
        <dbReference type="EMBL" id="CEJ08291.1"/>
    </source>
</evidence>
<accession>A0A8S0Y3A5</accession>
<dbReference type="KEGG" id="aacx:DEACI_2535"/>
<evidence type="ECO:0000313" key="1">
    <source>
        <dbReference type="EMBL" id="CAA7601865.1"/>
    </source>
</evidence>
<sequence length="138" mass="15252">MDVKVKHIKGMHFQAEGNSKTLTHLDTSTVAGGSGMGASPMEMVLMATAGCSGMDVVSILGKMRLKYTRFEITVHGDRAEEHPRVFTDVELVYKFWGEELPQDKLERAVTLSLNKYCSVANMIDKAANLTYRIEVNPG</sequence>
<protein>
    <submittedName>
        <fullName evidence="2">OsmC protein</fullName>
    </submittedName>
    <submittedName>
        <fullName evidence="1">OsmC-like protein</fullName>
    </submittedName>
</protein>
<dbReference type="EMBL" id="LR746496">
    <property type="protein sequence ID" value="CAA7601865.1"/>
    <property type="molecule type" value="Genomic_DNA"/>
</dbReference>
<reference evidence="1" key="2">
    <citation type="submission" date="2020-01" db="EMBL/GenBank/DDBJ databases">
        <authorList>
            <person name="Hornung B."/>
        </authorList>
    </citation>
    <scope>NUCLEOTIDE SEQUENCE</scope>
    <source>
        <strain evidence="1">PacBioINE</strain>
    </source>
</reference>
<name>A0A8S0Y3A5_9FIRM</name>
<dbReference type="PANTHER" id="PTHR34352">
    <property type="entry name" value="PROTEIN YHFA"/>
    <property type="match status" value="1"/>
</dbReference>
<organism evidence="1">
    <name type="scientific">Acididesulfobacillus acetoxydans</name>
    <dbReference type="NCBI Taxonomy" id="1561005"/>
    <lineage>
        <taxon>Bacteria</taxon>
        <taxon>Bacillati</taxon>
        <taxon>Bacillota</taxon>
        <taxon>Clostridia</taxon>
        <taxon>Eubacteriales</taxon>
        <taxon>Peptococcaceae</taxon>
        <taxon>Acididesulfobacillus</taxon>
    </lineage>
</organism>
<reference evidence="2" key="1">
    <citation type="submission" date="2014-11" db="EMBL/GenBank/DDBJ databases">
        <authorList>
            <person name="Hornung B.V."/>
        </authorList>
    </citation>
    <scope>NUCLEOTIDE SEQUENCE</scope>
    <source>
        <strain evidence="2">INE</strain>
    </source>
</reference>
<gene>
    <name evidence="1" type="ORF">DEACI_2535</name>
    <name evidence="2" type="ORF">DEACI_2767</name>
</gene>
<proteinExistence type="predicted"/>
<dbReference type="AlphaFoldDB" id="A0A8S0Y3A5"/>
<dbReference type="Proteomes" id="UP000836597">
    <property type="component" value="Chromosome"/>
</dbReference>
<dbReference type="InterPro" id="IPR015946">
    <property type="entry name" value="KH_dom-like_a/b"/>
</dbReference>